<dbReference type="Pfam" id="PF14302">
    <property type="entry name" value="DUF4377"/>
    <property type="match status" value="1"/>
</dbReference>
<comment type="caution">
    <text evidence="3">The sequence shown here is derived from an EMBL/GenBank/DDBJ whole genome shotgun (WGS) entry which is preliminary data.</text>
</comment>
<feature type="domain" description="DUF4377" evidence="2">
    <location>
        <begin position="153"/>
        <end position="232"/>
    </location>
</feature>
<accession>A0ABT3IK47</accession>
<gene>
    <name evidence="3" type="ORF">OL497_10490</name>
</gene>
<feature type="chain" id="PRO_5047333338" evidence="1">
    <location>
        <begin position="18"/>
        <end position="235"/>
    </location>
</feature>
<evidence type="ECO:0000313" key="4">
    <source>
        <dbReference type="Proteomes" id="UP001207742"/>
    </source>
</evidence>
<dbReference type="InterPro" id="IPR025485">
    <property type="entry name" value="DUF4377"/>
</dbReference>
<evidence type="ECO:0000313" key="3">
    <source>
        <dbReference type="EMBL" id="MCW3484324.1"/>
    </source>
</evidence>
<protein>
    <submittedName>
        <fullName evidence="3">DUF4377 domain-containing protein</fullName>
    </submittedName>
</protein>
<keyword evidence="1" id="KW-0732">Signal</keyword>
<evidence type="ECO:0000256" key="1">
    <source>
        <dbReference type="SAM" id="SignalP"/>
    </source>
</evidence>
<dbReference type="PROSITE" id="PS51257">
    <property type="entry name" value="PROKAR_LIPOPROTEIN"/>
    <property type="match status" value="1"/>
</dbReference>
<dbReference type="Gene3D" id="2.40.128.640">
    <property type="match status" value="1"/>
</dbReference>
<name>A0ABT3IK47_9BACT</name>
<sequence length="235" mass="25442">MSVKFFCATGLSLLTLAACNNGASTSEQSNNTDTTAATSSTTEIYYEAALPAASSPGRTIGLSLKPTGDAELVTDYQDYNPEIVEIGPWEKLDSGLIRLSLVTVGSGNSKKDTLVFKEEGEVLTYQGSNYGSEGLKLSKKDKPAAKEKELVMWVNKKKTTCTVPPGGPRECLEVAYGKVAPTKASEWQAFSEDIKGFDYKPGKVYQIKVKRTPRAEQLQDASAYTYELAEIIAPK</sequence>
<organism evidence="3 4">
    <name type="scientific">Chitinophaga nivalis</name>
    <dbReference type="NCBI Taxonomy" id="2991709"/>
    <lineage>
        <taxon>Bacteria</taxon>
        <taxon>Pseudomonadati</taxon>
        <taxon>Bacteroidota</taxon>
        <taxon>Chitinophagia</taxon>
        <taxon>Chitinophagales</taxon>
        <taxon>Chitinophagaceae</taxon>
        <taxon>Chitinophaga</taxon>
    </lineage>
</organism>
<keyword evidence="4" id="KW-1185">Reference proteome</keyword>
<evidence type="ECO:0000259" key="2">
    <source>
        <dbReference type="Pfam" id="PF14302"/>
    </source>
</evidence>
<proteinExistence type="predicted"/>
<feature type="signal peptide" evidence="1">
    <location>
        <begin position="1"/>
        <end position="17"/>
    </location>
</feature>
<dbReference type="EMBL" id="JAPDNS010000001">
    <property type="protein sequence ID" value="MCW3484324.1"/>
    <property type="molecule type" value="Genomic_DNA"/>
</dbReference>
<reference evidence="3 4" key="1">
    <citation type="submission" date="2022-10" db="EMBL/GenBank/DDBJ databases">
        <title>Chitinophaga nivalis PC15 sp. nov., isolated from Pyeongchang county, South Korea.</title>
        <authorList>
            <person name="Trinh H.N."/>
        </authorList>
    </citation>
    <scope>NUCLEOTIDE SEQUENCE [LARGE SCALE GENOMIC DNA]</scope>
    <source>
        <strain evidence="3 4">PC14</strain>
    </source>
</reference>
<dbReference type="RefSeq" id="WP_264729876.1">
    <property type="nucleotide sequence ID" value="NZ_JAPDNR010000001.1"/>
</dbReference>
<dbReference type="Proteomes" id="UP001207742">
    <property type="component" value="Unassembled WGS sequence"/>
</dbReference>